<sequence>MDFFYFPSDKSELIIPILTLFLFIGLAFVAVYFMVRRSKKEEERFEEDYKERIEEVEKELKE</sequence>
<organism evidence="2 3">
    <name type="scientific">Oceanobacillus indicireducens</name>
    <dbReference type="NCBI Taxonomy" id="1004261"/>
    <lineage>
        <taxon>Bacteria</taxon>
        <taxon>Bacillati</taxon>
        <taxon>Bacillota</taxon>
        <taxon>Bacilli</taxon>
        <taxon>Bacillales</taxon>
        <taxon>Bacillaceae</taxon>
        <taxon>Oceanobacillus</taxon>
    </lineage>
</organism>
<dbReference type="AlphaFoldDB" id="A0A918D0E7"/>
<dbReference type="Proteomes" id="UP000624041">
    <property type="component" value="Unassembled WGS sequence"/>
</dbReference>
<gene>
    <name evidence="2" type="ORF">GCM10007971_10700</name>
</gene>
<dbReference type="RefSeq" id="WP_156855585.1">
    <property type="nucleotide sequence ID" value="NZ_BMOS01000005.1"/>
</dbReference>
<evidence type="ECO:0000256" key="1">
    <source>
        <dbReference type="SAM" id="Phobius"/>
    </source>
</evidence>
<name>A0A918D0E7_9BACI</name>
<keyword evidence="1" id="KW-0472">Membrane</keyword>
<evidence type="ECO:0000313" key="2">
    <source>
        <dbReference type="EMBL" id="GGN53793.1"/>
    </source>
</evidence>
<keyword evidence="1" id="KW-0812">Transmembrane</keyword>
<evidence type="ECO:0000313" key="3">
    <source>
        <dbReference type="Proteomes" id="UP000624041"/>
    </source>
</evidence>
<reference evidence="2" key="2">
    <citation type="submission" date="2020-09" db="EMBL/GenBank/DDBJ databases">
        <authorList>
            <person name="Sun Q."/>
            <person name="Ohkuma M."/>
        </authorList>
    </citation>
    <scope>NUCLEOTIDE SEQUENCE</scope>
    <source>
        <strain evidence="2">JCM 17251</strain>
    </source>
</reference>
<proteinExistence type="predicted"/>
<protein>
    <submittedName>
        <fullName evidence="2">Uncharacterized protein</fullName>
    </submittedName>
</protein>
<feature type="transmembrane region" description="Helical" evidence="1">
    <location>
        <begin position="13"/>
        <end position="35"/>
    </location>
</feature>
<keyword evidence="3" id="KW-1185">Reference proteome</keyword>
<comment type="caution">
    <text evidence="2">The sequence shown here is derived from an EMBL/GenBank/DDBJ whole genome shotgun (WGS) entry which is preliminary data.</text>
</comment>
<keyword evidence="1" id="KW-1133">Transmembrane helix</keyword>
<dbReference type="EMBL" id="BMOS01000005">
    <property type="protein sequence ID" value="GGN53793.1"/>
    <property type="molecule type" value="Genomic_DNA"/>
</dbReference>
<accession>A0A918D0E7</accession>
<reference evidence="2" key="1">
    <citation type="journal article" date="2014" name="Int. J. Syst. Evol. Microbiol.">
        <title>Complete genome sequence of Corynebacterium casei LMG S-19264T (=DSM 44701T), isolated from a smear-ripened cheese.</title>
        <authorList>
            <consortium name="US DOE Joint Genome Institute (JGI-PGF)"/>
            <person name="Walter F."/>
            <person name="Albersmeier A."/>
            <person name="Kalinowski J."/>
            <person name="Ruckert C."/>
        </authorList>
    </citation>
    <scope>NUCLEOTIDE SEQUENCE</scope>
    <source>
        <strain evidence="2">JCM 17251</strain>
    </source>
</reference>